<keyword evidence="1" id="KW-0472">Membrane</keyword>
<sequence length="74" mass="8187">MPLLVPTGLRRPTSTGFQAPNPLEPSSYDWLSTLVLVAVLLVGILLAYWIIRLAVRHGIRDADRRRPAPPASKD</sequence>
<protein>
    <submittedName>
        <fullName evidence="2">Uncharacterized protein</fullName>
    </submittedName>
</protein>
<proteinExistence type="predicted"/>
<evidence type="ECO:0000256" key="1">
    <source>
        <dbReference type="SAM" id="Phobius"/>
    </source>
</evidence>
<name>A0ABP8L3F5_9MICO</name>
<keyword evidence="3" id="KW-1185">Reference proteome</keyword>
<organism evidence="2 3">
    <name type="scientific">Georgenia halophila</name>
    <dbReference type="NCBI Taxonomy" id="620889"/>
    <lineage>
        <taxon>Bacteria</taxon>
        <taxon>Bacillati</taxon>
        <taxon>Actinomycetota</taxon>
        <taxon>Actinomycetes</taxon>
        <taxon>Micrococcales</taxon>
        <taxon>Bogoriellaceae</taxon>
        <taxon>Georgenia</taxon>
    </lineage>
</organism>
<dbReference type="EMBL" id="BAABGN010000005">
    <property type="protein sequence ID" value="GAA4421373.1"/>
    <property type="molecule type" value="Genomic_DNA"/>
</dbReference>
<evidence type="ECO:0000313" key="2">
    <source>
        <dbReference type="EMBL" id="GAA4421373.1"/>
    </source>
</evidence>
<comment type="caution">
    <text evidence="2">The sequence shown here is derived from an EMBL/GenBank/DDBJ whole genome shotgun (WGS) entry which is preliminary data.</text>
</comment>
<gene>
    <name evidence="2" type="ORF">GCM10023169_14250</name>
</gene>
<accession>A0ABP8L3F5</accession>
<keyword evidence="1" id="KW-0812">Transmembrane</keyword>
<dbReference type="Proteomes" id="UP001500622">
    <property type="component" value="Unassembled WGS sequence"/>
</dbReference>
<reference evidence="3" key="1">
    <citation type="journal article" date="2019" name="Int. J. Syst. Evol. Microbiol.">
        <title>The Global Catalogue of Microorganisms (GCM) 10K type strain sequencing project: providing services to taxonomists for standard genome sequencing and annotation.</title>
        <authorList>
            <consortium name="The Broad Institute Genomics Platform"/>
            <consortium name="The Broad Institute Genome Sequencing Center for Infectious Disease"/>
            <person name="Wu L."/>
            <person name="Ma J."/>
        </authorList>
    </citation>
    <scope>NUCLEOTIDE SEQUENCE [LARGE SCALE GENOMIC DNA]</scope>
    <source>
        <strain evidence="3">JCM 17810</strain>
    </source>
</reference>
<keyword evidence="1" id="KW-1133">Transmembrane helix</keyword>
<feature type="transmembrane region" description="Helical" evidence="1">
    <location>
        <begin position="30"/>
        <end position="51"/>
    </location>
</feature>
<evidence type="ECO:0000313" key="3">
    <source>
        <dbReference type="Proteomes" id="UP001500622"/>
    </source>
</evidence>
<dbReference type="RefSeq" id="WP_345215556.1">
    <property type="nucleotide sequence ID" value="NZ_BAABGN010000005.1"/>
</dbReference>